<gene>
    <name evidence="2" type="ORF">PHSY_000201</name>
</gene>
<evidence type="ECO:0000256" key="1">
    <source>
        <dbReference type="SAM" id="MobiDB-lite"/>
    </source>
</evidence>
<dbReference type="RefSeq" id="XP_012186234.1">
    <property type="nucleotide sequence ID" value="XM_012330844.1"/>
</dbReference>
<name>R9NW28_PSEHS</name>
<protein>
    <submittedName>
        <fullName evidence="2">Transmembrane GTPase</fullName>
    </submittedName>
</protein>
<accession>R9NW28</accession>
<dbReference type="Proteomes" id="UP000014071">
    <property type="component" value="Unassembled WGS sequence"/>
</dbReference>
<dbReference type="EMBL" id="DF238767">
    <property type="protein sequence ID" value="GAC92647.1"/>
    <property type="molecule type" value="Genomic_DNA"/>
</dbReference>
<evidence type="ECO:0000313" key="3">
    <source>
        <dbReference type="Proteomes" id="UP000014071"/>
    </source>
</evidence>
<dbReference type="AlphaFoldDB" id="R9NW28"/>
<proteinExistence type="predicted"/>
<reference evidence="3" key="1">
    <citation type="journal article" date="2013" name="Genome Announc.">
        <title>Draft genome sequence of the basidiomycetous yeast-like fungus Pseudozyma hubeiensis SY62, which produces an abundant amount of the biosurfactant mannosylerythritol lipids.</title>
        <authorList>
            <person name="Konishi M."/>
            <person name="Hatada Y."/>
            <person name="Horiuchi J."/>
        </authorList>
    </citation>
    <scope>NUCLEOTIDE SEQUENCE [LARGE SCALE GENOMIC DNA]</scope>
    <source>
        <strain evidence="3">SY62</strain>
    </source>
</reference>
<dbReference type="GeneID" id="24105513"/>
<keyword evidence="3" id="KW-1185">Reference proteome</keyword>
<feature type="region of interest" description="Disordered" evidence="1">
    <location>
        <begin position="103"/>
        <end position="140"/>
    </location>
</feature>
<organism evidence="2 3">
    <name type="scientific">Pseudozyma hubeiensis (strain SY62)</name>
    <name type="common">Yeast</name>
    <dbReference type="NCBI Taxonomy" id="1305764"/>
    <lineage>
        <taxon>Eukaryota</taxon>
        <taxon>Fungi</taxon>
        <taxon>Dikarya</taxon>
        <taxon>Basidiomycota</taxon>
        <taxon>Ustilaginomycotina</taxon>
        <taxon>Ustilaginomycetes</taxon>
        <taxon>Ustilaginales</taxon>
        <taxon>Ustilaginaceae</taxon>
        <taxon>Pseudozyma</taxon>
    </lineage>
</organism>
<evidence type="ECO:0000313" key="2">
    <source>
        <dbReference type="EMBL" id="GAC92647.1"/>
    </source>
</evidence>
<feature type="compositionally biased region" description="Basic and acidic residues" evidence="1">
    <location>
        <begin position="130"/>
        <end position="140"/>
    </location>
</feature>
<keyword evidence="2" id="KW-0472">Membrane</keyword>
<keyword evidence="2" id="KW-0812">Transmembrane</keyword>
<dbReference type="HOGENOM" id="CLU_1611504_0_0_1"/>
<sequence length="165" mass="18619">MWTCGLRLPFVAFSPRPPVSPSFCRRSLYPCATANQRTVQKSKRVYRTASKKRLFRRAGRTDRVRRSGLQSRAAGGLQQSLTHAHHACIDLDIAARAPLDRMSTAAGGRDDASKHANPQGPFWRLIGSRKHPDPQPKDAWKSGLYRCSDVTALHFFPDRVPRRRS</sequence>